<dbReference type="Pfam" id="PF22208">
    <property type="entry name" value="Cas_Csm6_CARF"/>
    <property type="match status" value="1"/>
</dbReference>
<evidence type="ECO:0008006" key="4">
    <source>
        <dbReference type="Google" id="ProtNLM"/>
    </source>
</evidence>
<dbReference type="InterPro" id="IPR013489">
    <property type="entry name" value="CRISPR-assoc_prot_Csm6"/>
</dbReference>
<dbReference type="AlphaFoldDB" id="A0A1Y4QJR2"/>
<dbReference type="EMBL" id="NFLB01000005">
    <property type="protein sequence ID" value="OUQ05526.1"/>
    <property type="molecule type" value="Genomic_DNA"/>
</dbReference>
<dbReference type="RefSeq" id="WP_087255968.1">
    <property type="nucleotide sequence ID" value="NZ_NFLB01000005.1"/>
</dbReference>
<evidence type="ECO:0000313" key="3">
    <source>
        <dbReference type="EMBL" id="OUQ05526.1"/>
    </source>
</evidence>
<dbReference type="Pfam" id="PF09659">
    <property type="entry name" value="Cas_Csm6_HEPN"/>
    <property type="match status" value="1"/>
</dbReference>
<name>A0A1Y4QJR2_9FIRM</name>
<evidence type="ECO:0000259" key="2">
    <source>
        <dbReference type="Pfam" id="PF22208"/>
    </source>
</evidence>
<reference evidence="3" key="1">
    <citation type="journal article" date="2018" name="BMC Genomics">
        <title>Whole genome sequencing and function prediction of 133 gut anaerobes isolated from chicken caecum in pure cultures.</title>
        <authorList>
            <person name="Medvecky M."/>
            <person name="Cejkova D."/>
            <person name="Polansky O."/>
            <person name="Karasova D."/>
            <person name="Kubasova T."/>
            <person name="Cizek A."/>
            <person name="Rychlik I."/>
        </authorList>
    </citation>
    <scope>NUCLEOTIDE SEQUENCE</scope>
    <source>
        <strain evidence="3">An149</strain>
    </source>
</reference>
<feature type="domain" description="Csm6 HEPN" evidence="1">
    <location>
        <begin position="258"/>
        <end position="443"/>
    </location>
</feature>
<proteinExistence type="predicted"/>
<comment type="caution">
    <text evidence="3">The sequence shown here is derived from an EMBL/GenBank/DDBJ whole genome shotgun (WGS) entry which is preliminary data.</text>
</comment>
<protein>
    <recommendedName>
        <fullName evidence="4">CRISPR-associated protein Csm6</fullName>
    </recommendedName>
</protein>
<organism evidence="3">
    <name type="scientific">Thomasclavelia spiroformis</name>
    <dbReference type="NCBI Taxonomy" id="29348"/>
    <lineage>
        <taxon>Bacteria</taxon>
        <taxon>Bacillati</taxon>
        <taxon>Bacillota</taxon>
        <taxon>Erysipelotrichia</taxon>
        <taxon>Erysipelotrichales</taxon>
        <taxon>Coprobacillaceae</taxon>
        <taxon>Thomasclavelia</taxon>
    </lineage>
</organism>
<dbReference type="NCBIfam" id="TIGR02672">
    <property type="entry name" value="cas_csm6"/>
    <property type="match status" value="1"/>
</dbReference>
<accession>A0A1Y4QJR2</accession>
<gene>
    <name evidence="3" type="ORF">B5E91_05785</name>
</gene>
<dbReference type="InterPro" id="IPR053955">
    <property type="entry name" value="Csm6_CARF"/>
</dbReference>
<evidence type="ECO:0000259" key="1">
    <source>
        <dbReference type="Pfam" id="PF09659"/>
    </source>
</evidence>
<sequence length="450" mass="53254">MKVLFTCVGKSDPLTIFENNVIYDAAYMQIARYHCPDKIYFYMSKEICEFDEIDNRYEKSIMLLNRHLNTKIETYKIKRPELIDVQRFDEFYDDFENIINEIIIENGKDVEILCNVSSGTPAMKATLQILAALSKYKLTPIQVDDPTKGKWQRDVDLKNYDLDFYWELNSDNDINEDRTYFSKNDKFNFKIQKELLVNLIKSSDYEAAYDLVNSYKYRIDKNVIDLIKFSLDRYNLDTKEILKSPNKSLLPYLDEEQAKIFEYGLWLKVKIEKGEILDFVRGINPFLYEICKYALKNICKINILKYCSKDKRGVMKLARQLLMDTDRQGEELLKILDFEFSKNKSGRYNDTFLSEKQMLTILYAKLGDDSKLRLSLKMLNSLREEIRNIASHQITCVREEDIIKKLGKSVDDYVNIIKVVLACLNFDTSKYWESYNLMNEKIIEEINKLR</sequence>
<dbReference type="InterPro" id="IPR053941">
    <property type="entry name" value="Csm6_HEPN"/>
</dbReference>
<feature type="domain" description="Csm6 CARF" evidence="2">
    <location>
        <begin position="83"/>
        <end position="175"/>
    </location>
</feature>
<dbReference type="Proteomes" id="UP000196258">
    <property type="component" value="Unassembled WGS sequence"/>
</dbReference>